<evidence type="ECO:0008006" key="2">
    <source>
        <dbReference type="Google" id="ProtNLM"/>
    </source>
</evidence>
<sequence length="134" mass="15886">MSRLHEVLEKWEKAPPYEGVRVAQWSDFIGLDDLDWLNIEDILNALEWQELITFEYKGRDRLVAPFVFGVSSEGNALMRGYQLEGSSRSGKGAGWRVYQVRELSMLDLYGEWFEAEDFDFDRKYPWIYKVFKML</sequence>
<dbReference type="EMBL" id="DTGD01000075">
    <property type="protein sequence ID" value="HGB35649.1"/>
    <property type="molecule type" value="Genomic_DNA"/>
</dbReference>
<organism evidence="1">
    <name type="scientific">candidate division WOR-3 bacterium</name>
    <dbReference type="NCBI Taxonomy" id="2052148"/>
    <lineage>
        <taxon>Bacteria</taxon>
        <taxon>Bacteria division WOR-3</taxon>
    </lineage>
</organism>
<accession>A0A7V3KN03</accession>
<proteinExistence type="predicted"/>
<comment type="caution">
    <text evidence="1">The sequence shown here is derived from an EMBL/GenBank/DDBJ whole genome shotgun (WGS) entry which is preliminary data.</text>
</comment>
<protein>
    <recommendedName>
        <fullName evidence="2">WYL domain-containing protein</fullName>
    </recommendedName>
</protein>
<gene>
    <name evidence="1" type="ORF">ENV38_01920</name>
</gene>
<dbReference type="AlphaFoldDB" id="A0A7V3KN03"/>
<evidence type="ECO:0000313" key="1">
    <source>
        <dbReference type="EMBL" id="HGB35649.1"/>
    </source>
</evidence>
<reference evidence="1" key="1">
    <citation type="journal article" date="2020" name="mSystems">
        <title>Genome- and Community-Level Interaction Insights into Carbon Utilization and Element Cycling Functions of Hydrothermarchaeota in Hydrothermal Sediment.</title>
        <authorList>
            <person name="Zhou Z."/>
            <person name="Liu Y."/>
            <person name="Xu W."/>
            <person name="Pan J."/>
            <person name="Luo Z.H."/>
            <person name="Li M."/>
        </authorList>
    </citation>
    <scope>NUCLEOTIDE SEQUENCE [LARGE SCALE GENOMIC DNA]</scope>
    <source>
        <strain evidence="1">SpSt-754</strain>
    </source>
</reference>
<name>A0A7V3KN03_UNCW3</name>